<dbReference type="Proteomes" id="UP000078335">
    <property type="component" value="Unassembled WGS sequence"/>
</dbReference>
<comment type="caution">
    <text evidence="4">The sequence shown here is derived from an EMBL/GenBank/DDBJ whole genome shotgun (WGS) entry which is preliminary data.</text>
</comment>
<sequence length="88" mass="9511">MSTPSRRDRLRPAELLVISAVVAVFTGVVVLFSTRELELALVFLGVAFIVVVVILAMLQLAASSDQDDNDMLGGHKAPSERSEGDDFH</sequence>
<dbReference type="EMBL" id="LDRC01000121">
    <property type="protein sequence ID" value="KTR46305.1"/>
    <property type="molecule type" value="Genomic_DNA"/>
</dbReference>
<accession>A0A147DLX0</accession>
<feature type="transmembrane region" description="Helical" evidence="2">
    <location>
        <begin position="12"/>
        <end position="33"/>
    </location>
</feature>
<dbReference type="Proteomes" id="UP000072763">
    <property type="component" value="Unassembled WGS sequence"/>
</dbReference>
<protein>
    <submittedName>
        <fullName evidence="4">Membrane protein</fullName>
    </submittedName>
</protein>
<keyword evidence="2" id="KW-1133">Transmembrane helix</keyword>
<proteinExistence type="predicted"/>
<dbReference type="EMBL" id="LDRB01000009">
    <property type="protein sequence ID" value="KTR42382.1"/>
    <property type="molecule type" value="Genomic_DNA"/>
</dbReference>
<evidence type="ECO:0000256" key="1">
    <source>
        <dbReference type="SAM" id="MobiDB-lite"/>
    </source>
</evidence>
<evidence type="ECO:0000313" key="5">
    <source>
        <dbReference type="Proteomes" id="UP000072763"/>
    </source>
</evidence>
<reference evidence="5 6" key="1">
    <citation type="journal article" date="2016" name="Front. Microbiol.">
        <title>Genomic Resource of Rice Seed Associated Bacteria.</title>
        <authorList>
            <person name="Midha S."/>
            <person name="Bansal K."/>
            <person name="Sharma S."/>
            <person name="Kumar N."/>
            <person name="Patil P.P."/>
            <person name="Chaudhry V."/>
            <person name="Patil P.B."/>
        </authorList>
    </citation>
    <scope>NUCLEOTIDE SEQUENCE [LARGE SCALE GENOMIC DNA]</scope>
    <source>
        <strain evidence="3 6">NS263</strain>
        <strain evidence="4 5">NS359</strain>
    </source>
</reference>
<feature type="region of interest" description="Disordered" evidence="1">
    <location>
        <begin position="65"/>
        <end position="88"/>
    </location>
</feature>
<dbReference type="PATRIC" id="fig|465820.3.peg.3250"/>
<dbReference type="OrthoDB" id="5081451at2"/>
<keyword evidence="2" id="KW-0812">Transmembrane</keyword>
<evidence type="ECO:0000256" key="2">
    <source>
        <dbReference type="SAM" id="Phobius"/>
    </source>
</evidence>
<keyword evidence="6" id="KW-1185">Reference proteome</keyword>
<evidence type="ECO:0000313" key="4">
    <source>
        <dbReference type="EMBL" id="KTR46305.1"/>
    </source>
</evidence>
<evidence type="ECO:0000313" key="3">
    <source>
        <dbReference type="EMBL" id="KTR42382.1"/>
    </source>
</evidence>
<dbReference type="STRING" id="465820.NS263_02325"/>
<evidence type="ECO:0000313" key="6">
    <source>
        <dbReference type="Proteomes" id="UP000078335"/>
    </source>
</evidence>
<feature type="compositionally biased region" description="Basic and acidic residues" evidence="1">
    <location>
        <begin position="77"/>
        <end position="88"/>
    </location>
</feature>
<name>A0A147DLX0_9MICO</name>
<dbReference type="RefSeq" id="WP_058727691.1">
    <property type="nucleotide sequence ID" value="NZ_LDRB01000009.1"/>
</dbReference>
<dbReference type="AlphaFoldDB" id="A0A147DLX0"/>
<gene>
    <name evidence="3" type="ORF">NS263_02325</name>
    <name evidence="4" type="ORF">NS359_15685</name>
</gene>
<feature type="transmembrane region" description="Helical" evidence="2">
    <location>
        <begin position="39"/>
        <end position="62"/>
    </location>
</feature>
<keyword evidence="2" id="KW-0472">Membrane</keyword>
<organism evidence="4 5">
    <name type="scientific">Curtobacterium oceanosedimentum</name>
    <dbReference type="NCBI Taxonomy" id="465820"/>
    <lineage>
        <taxon>Bacteria</taxon>
        <taxon>Bacillati</taxon>
        <taxon>Actinomycetota</taxon>
        <taxon>Actinomycetes</taxon>
        <taxon>Micrococcales</taxon>
        <taxon>Microbacteriaceae</taxon>
        <taxon>Curtobacterium</taxon>
    </lineage>
</organism>